<dbReference type="AlphaFoldDB" id="A0A832EJC5"/>
<feature type="compositionally biased region" description="Basic and acidic residues" evidence="1">
    <location>
        <begin position="40"/>
        <end position="54"/>
    </location>
</feature>
<dbReference type="EMBL" id="DSTK01000018">
    <property type="protein sequence ID" value="HFK96893.1"/>
    <property type="molecule type" value="Genomic_DNA"/>
</dbReference>
<proteinExistence type="predicted"/>
<gene>
    <name evidence="2" type="ORF">ENS06_06155</name>
</gene>
<evidence type="ECO:0000256" key="1">
    <source>
        <dbReference type="SAM" id="MobiDB-lite"/>
    </source>
</evidence>
<protein>
    <submittedName>
        <fullName evidence="2">Uncharacterized protein</fullName>
    </submittedName>
</protein>
<evidence type="ECO:0000313" key="2">
    <source>
        <dbReference type="EMBL" id="HFK96893.1"/>
    </source>
</evidence>
<sequence>MVKDRVLSAEFDFLKGSDISKEGLSSAGVIDASTPNPRPVESEASAHAENDLRDKKLQEKIDRSMDAIKQFIRSIDVNAL</sequence>
<accession>A0A832EJC5</accession>
<organism evidence="2">
    <name type="scientific">Desulfacinum infernum</name>
    <dbReference type="NCBI Taxonomy" id="35837"/>
    <lineage>
        <taxon>Bacteria</taxon>
        <taxon>Pseudomonadati</taxon>
        <taxon>Thermodesulfobacteriota</taxon>
        <taxon>Syntrophobacteria</taxon>
        <taxon>Syntrophobacterales</taxon>
        <taxon>Syntrophobacteraceae</taxon>
        <taxon>Desulfacinum</taxon>
    </lineage>
</organism>
<comment type="caution">
    <text evidence="2">The sequence shown here is derived from an EMBL/GenBank/DDBJ whole genome shotgun (WGS) entry which is preliminary data.</text>
</comment>
<name>A0A832EJC5_9BACT</name>
<reference evidence="2" key="1">
    <citation type="journal article" date="2020" name="mSystems">
        <title>Genome- and Community-Level Interaction Insights into Carbon Utilization and Element Cycling Functions of Hydrothermarchaeota in Hydrothermal Sediment.</title>
        <authorList>
            <person name="Zhou Z."/>
            <person name="Liu Y."/>
            <person name="Xu W."/>
            <person name="Pan J."/>
            <person name="Luo Z.H."/>
            <person name="Li M."/>
        </authorList>
    </citation>
    <scope>NUCLEOTIDE SEQUENCE [LARGE SCALE GENOMIC DNA]</scope>
    <source>
        <strain evidence="2">SpSt-456</strain>
    </source>
</reference>
<feature type="region of interest" description="Disordered" evidence="1">
    <location>
        <begin position="25"/>
        <end position="54"/>
    </location>
</feature>